<evidence type="ECO:0000313" key="14">
    <source>
        <dbReference type="Proteomes" id="UP000256329"/>
    </source>
</evidence>
<keyword evidence="5 11" id="KW-0812">Transmembrane</keyword>
<evidence type="ECO:0000256" key="3">
    <source>
        <dbReference type="ARBA" id="ARBA00022448"/>
    </source>
</evidence>
<feature type="transmembrane region" description="Helical" evidence="11">
    <location>
        <begin position="279"/>
        <end position="301"/>
    </location>
</feature>
<evidence type="ECO:0000256" key="8">
    <source>
        <dbReference type="ARBA" id="ARBA00023065"/>
    </source>
</evidence>
<dbReference type="GO" id="GO:1902600">
    <property type="term" value="P:proton transmembrane transport"/>
    <property type="evidence" value="ECO:0007669"/>
    <property type="project" value="InterPro"/>
</dbReference>
<dbReference type="AlphaFoldDB" id="A0A3D8P4Y6"/>
<feature type="transmembrane region" description="Helical" evidence="11">
    <location>
        <begin position="313"/>
        <end position="332"/>
    </location>
</feature>
<dbReference type="RefSeq" id="WP_115792487.1">
    <property type="nucleotide sequence ID" value="NZ_QSLN01000005.1"/>
</dbReference>
<keyword evidence="14" id="KW-1185">Reference proteome</keyword>
<dbReference type="Pfam" id="PF00999">
    <property type="entry name" value="Na_H_Exchanger"/>
    <property type="match status" value="1"/>
</dbReference>
<evidence type="ECO:0000256" key="9">
    <source>
        <dbReference type="ARBA" id="ARBA00023136"/>
    </source>
</evidence>
<evidence type="ECO:0000256" key="4">
    <source>
        <dbReference type="ARBA" id="ARBA00022449"/>
    </source>
</evidence>
<accession>A0A3D8P4Y6</accession>
<dbReference type="InterPro" id="IPR006153">
    <property type="entry name" value="Cation/H_exchanger_TM"/>
</dbReference>
<evidence type="ECO:0000256" key="11">
    <source>
        <dbReference type="SAM" id="Phobius"/>
    </source>
</evidence>
<keyword evidence="3" id="KW-0813">Transport</keyword>
<dbReference type="GO" id="GO:0016020">
    <property type="term" value="C:membrane"/>
    <property type="evidence" value="ECO:0007669"/>
    <property type="project" value="UniProtKB-SubCell"/>
</dbReference>
<evidence type="ECO:0000259" key="12">
    <source>
        <dbReference type="Pfam" id="PF00999"/>
    </source>
</evidence>
<feature type="transmembrane region" description="Helical" evidence="11">
    <location>
        <begin position="53"/>
        <end position="70"/>
    </location>
</feature>
<feature type="transmembrane region" description="Helical" evidence="11">
    <location>
        <begin position="344"/>
        <end position="366"/>
    </location>
</feature>
<keyword evidence="4" id="KW-0050">Antiport</keyword>
<organism evidence="13 14">
    <name type="scientific">Ammonifex thiophilus</name>
    <dbReference type="NCBI Taxonomy" id="444093"/>
    <lineage>
        <taxon>Bacteria</taxon>
        <taxon>Bacillati</taxon>
        <taxon>Bacillota</taxon>
        <taxon>Clostridia</taxon>
        <taxon>Thermoanaerobacterales</taxon>
        <taxon>Thermoanaerobacteraceae</taxon>
        <taxon>Ammonifex</taxon>
    </lineage>
</organism>
<keyword evidence="8" id="KW-0406">Ion transport</keyword>
<dbReference type="Gene3D" id="1.20.1530.20">
    <property type="match status" value="1"/>
</dbReference>
<feature type="transmembrane region" description="Helical" evidence="11">
    <location>
        <begin position="144"/>
        <end position="163"/>
    </location>
</feature>
<comment type="similarity">
    <text evidence="2">Belongs to the monovalent cation:proton antiporter 2 (CPA2) transporter (TC 2.A.37) family.</text>
</comment>
<feature type="transmembrane region" description="Helical" evidence="11">
    <location>
        <begin position="169"/>
        <end position="185"/>
    </location>
</feature>
<sequence>MNTWLVASVWLGLALVAGIISIRTGISVAMVEILVGVLADNFLHLQPNEWGNFLAGLGAIVLTFLAGAEVDPAVLKKNLKESLALGTVSFLFPFLAAFAYSYYLARWDLQAALIAGIALSTTSVAIVYAVMVETGINATELGQLILAGCFITDLGTVLALGVAFAHYDYWMLFFILATLFILFLLPRLTPMFQRIFGGKISQTEVKYTLFFLLLLGGLATKAGSEAVLPAYLLGLCLADFFQRERELLFRMRAAAFALLTPFYFLKAGIYISLPALWSSLALIIILLLVKVAAKFIGVWPLTRLFRWEVREGMYTTLLMSTGLTFGTISSLYGLTHRLINQQQYSVLVTVVILSGVIPTLIAQAFFYPKGTKEKEAVSKAIPAKEER</sequence>
<evidence type="ECO:0000256" key="10">
    <source>
        <dbReference type="ARBA" id="ARBA00023201"/>
    </source>
</evidence>
<comment type="caution">
    <text evidence="13">The sequence shown here is derived from an EMBL/GenBank/DDBJ whole genome shotgun (WGS) entry which is preliminary data.</text>
</comment>
<keyword evidence="7" id="KW-0915">Sodium</keyword>
<dbReference type="PANTHER" id="PTHR43562">
    <property type="entry name" value="NAPA-TYPE SODIUM/HYDROGEN ANTIPORTER"/>
    <property type="match status" value="1"/>
</dbReference>
<evidence type="ECO:0000313" key="13">
    <source>
        <dbReference type="EMBL" id="RDV83427.1"/>
    </source>
</evidence>
<keyword evidence="10" id="KW-0739">Sodium transport</keyword>
<dbReference type="PANTHER" id="PTHR43562:SF3">
    <property type="entry name" value="SODIUM ION_PROTON EXCHANGER (EUROFUNG)"/>
    <property type="match status" value="1"/>
</dbReference>
<evidence type="ECO:0000256" key="5">
    <source>
        <dbReference type="ARBA" id="ARBA00022692"/>
    </source>
</evidence>
<evidence type="ECO:0000256" key="7">
    <source>
        <dbReference type="ARBA" id="ARBA00023053"/>
    </source>
</evidence>
<proteinExistence type="inferred from homology"/>
<feature type="domain" description="Cation/H+ exchanger transmembrane" evidence="12">
    <location>
        <begin position="13"/>
        <end position="361"/>
    </location>
</feature>
<name>A0A3D8P4Y6_9THEO</name>
<feature type="transmembrane region" description="Helical" evidence="11">
    <location>
        <begin position="109"/>
        <end position="132"/>
    </location>
</feature>
<dbReference type="InterPro" id="IPR038770">
    <property type="entry name" value="Na+/solute_symporter_sf"/>
</dbReference>
<dbReference type="EMBL" id="QSLN01000005">
    <property type="protein sequence ID" value="RDV83427.1"/>
    <property type="molecule type" value="Genomic_DNA"/>
</dbReference>
<feature type="transmembrane region" description="Helical" evidence="11">
    <location>
        <begin position="205"/>
        <end position="220"/>
    </location>
</feature>
<dbReference type="Proteomes" id="UP000256329">
    <property type="component" value="Unassembled WGS sequence"/>
</dbReference>
<comment type="subcellular location">
    <subcellularLocation>
        <location evidence="1">Membrane</location>
        <topology evidence="1">Multi-pass membrane protein</topology>
    </subcellularLocation>
</comment>
<dbReference type="OrthoDB" id="34089at2"/>
<reference evidence="13 14" key="1">
    <citation type="submission" date="2018-08" db="EMBL/GenBank/DDBJ databases">
        <title>Form III RuBisCO-mediated autotrophy in Thermodesulfobium bacteria.</title>
        <authorList>
            <person name="Toshchakov S.V."/>
            <person name="Kublanov I.V."/>
            <person name="Frolov E."/>
            <person name="Bonch-Osmolovskaya E.A."/>
            <person name="Tourova T.P."/>
            <person name="Chernych N.A."/>
            <person name="Lebedinsky A.V."/>
        </authorList>
    </citation>
    <scope>NUCLEOTIDE SEQUENCE [LARGE SCALE GENOMIC DNA]</scope>
    <source>
        <strain evidence="13 14">SR</strain>
    </source>
</reference>
<keyword evidence="9 11" id="KW-0472">Membrane</keyword>
<feature type="transmembrane region" description="Helical" evidence="11">
    <location>
        <begin position="253"/>
        <end position="273"/>
    </location>
</feature>
<dbReference type="GO" id="GO:0006814">
    <property type="term" value="P:sodium ion transport"/>
    <property type="evidence" value="ECO:0007669"/>
    <property type="project" value="UniProtKB-KW"/>
</dbReference>
<evidence type="ECO:0000256" key="1">
    <source>
        <dbReference type="ARBA" id="ARBA00004141"/>
    </source>
</evidence>
<gene>
    <name evidence="13" type="ORF">DXX99_05410</name>
</gene>
<feature type="transmembrane region" description="Helical" evidence="11">
    <location>
        <begin position="82"/>
        <end position="103"/>
    </location>
</feature>
<dbReference type="GO" id="GO:0015297">
    <property type="term" value="F:antiporter activity"/>
    <property type="evidence" value="ECO:0007669"/>
    <property type="project" value="UniProtKB-KW"/>
</dbReference>
<keyword evidence="6 11" id="KW-1133">Transmembrane helix</keyword>
<evidence type="ECO:0000256" key="6">
    <source>
        <dbReference type="ARBA" id="ARBA00022989"/>
    </source>
</evidence>
<protein>
    <submittedName>
        <fullName evidence="13">Cation:proton antiporter</fullName>
    </submittedName>
</protein>
<evidence type="ECO:0000256" key="2">
    <source>
        <dbReference type="ARBA" id="ARBA00005551"/>
    </source>
</evidence>